<name>A0AAV2SHI7_MEGNR</name>
<dbReference type="AlphaFoldDB" id="A0AAV2SHI7"/>
<reference evidence="1 2" key="1">
    <citation type="submission" date="2024-05" db="EMBL/GenBank/DDBJ databases">
        <authorList>
            <person name="Wallberg A."/>
        </authorList>
    </citation>
    <scope>NUCLEOTIDE SEQUENCE [LARGE SCALE GENOMIC DNA]</scope>
</reference>
<sequence length="110" mass="13425">KKTIFLYGGWIGGPYCNIYELYFYKTPHNIFWKLSNVLNKLQNVSIYQMMQNYKEKRSVINDFFSNPVVFVLLAKTAKKLLKTVSRDKFYFYYQFIKIEKQKKVWCFRVM</sequence>
<feature type="non-terminal residue" evidence="1">
    <location>
        <position position="1"/>
    </location>
</feature>
<protein>
    <submittedName>
        <fullName evidence="1">Uncharacterized protein</fullName>
    </submittedName>
</protein>
<evidence type="ECO:0000313" key="1">
    <source>
        <dbReference type="EMBL" id="CAL4201807.1"/>
    </source>
</evidence>
<proteinExistence type="predicted"/>
<dbReference type="EMBL" id="CAXKWB010077823">
    <property type="protein sequence ID" value="CAL4201807.1"/>
    <property type="molecule type" value="Genomic_DNA"/>
</dbReference>
<dbReference type="Proteomes" id="UP001497623">
    <property type="component" value="Unassembled WGS sequence"/>
</dbReference>
<keyword evidence="2" id="KW-1185">Reference proteome</keyword>
<evidence type="ECO:0000313" key="2">
    <source>
        <dbReference type="Proteomes" id="UP001497623"/>
    </source>
</evidence>
<gene>
    <name evidence="1" type="ORF">MNOR_LOCUS37644</name>
</gene>
<comment type="caution">
    <text evidence="1">The sequence shown here is derived from an EMBL/GenBank/DDBJ whole genome shotgun (WGS) entry which is preliminary data.</text>
</comment>
<organism evidence="1 2">
    <name type="scientific">Meganyctiphanes norvegica</name>
    <name type="common">Northern krill</name>
    <name type="synonym">Thysanopoda norvegica</name>
    <dbReference type="NCBI Taxonomy" id="48144"/>
    <lineage>
        <taxon>Eukaryota</taxon>
        <taxon>Metazoa</taxon>
        <taxon>Ecdysozoa</taxon>
        <taxon>Arthropoda</taxon>
        <taxon>Crustacea</taxon>
        <taxon>Multicrustacea</taxon>
        <taxon>Malacostraca</taxon>
        <taxon>Eumalacostraca</taxon>
        <taxon>Eucarida</taxon>
        <taxon>Euphausiacea</taxon>
        <taxon>Euphausiidae</taxon>
        <taxon>Meganyctiphanes</taxon>
    </lineage>
</organism>
<accession>A0AAV2SHI7</accession>